<dbReference type="STRING" id="1818881.A3196_05515"/>
<evidence type="ECO:0000313" key="2">
    <source>
        <dbReference type="EMBL" id="ODB96268.1"/>
    </source>
</evidence>
<comment type="caution">
    <text evidence="2">The sequence shown here is derived from an EMBL/GenBank/DDBJ whole genome shotgun (WGS) entry which is preliminary data.</text>
</comment>
<dbReference type="InterPro" id="IPR049221">
    <property type="entry name" value="DUF6869"/>
</dbReference>
<feature type="domain" description="DUF6869" evidence="1">
    <location>
        <begin position="24"/>
        <end position="118"/>
    </location>
</feature>
<dbReference type="Proteomes" id="UP000094849">
    <property type="component" value="Unassembled WGS sequence"/>
</dbReference>
<dbReference type="AlphaFoldDB" id="A0A1E2UND7"/>
<reference evidence="2 3" key="1">
    <citation type="submission" date="2016-03" db="EMBL/GenBank/DDBJ databases">
        <title>Chemosynthetic sulphur-oxidizing symbionts of marine invertebrate animals are capable of nitrogen fixation.</title>
        <authorList>
            <person name="Petersen J.M."/>
            <person name="Kemper A."/>
            <person name="Gruber-Vodicka H."/>
            <person name="Cardini U."/>
            <person name="Geest Mvander."/>
            <person name="Kleiner M."/>
            <person name="Bulgheresi S."/>
            <person name="Fussmann M."/>
            <person name="Herbold C."/>
            <person name="Seah B.K.B."/>
            <person name="Antony C.Paul."/>
            <person name="Liu D."/>
            <person name="Belitz A."/>
            <person name="Weber M."/>
        </authorList>
    </citation>
    <scope>NUCLEOTIDE SEQUENCE [LARGE SCALE GENOMIC DNA]</scope>
    <source>
        <strain evidence="2">G_D</strain>
    </source>
</reference>
<accession>A0A1E2UND7</accession>
<protein>
    <recommendedName>
        <fullName evidence="1">DUF6869 domain-containing protein</fullName>
    </recommendedName>
</protein>
<evidence type="ECO:0000313" key="3">
    <source>
        <dbReference type="Proteomes" id="UP000094849"/>
    </source>
</evidence>
<gene>
    <name evidence="2" type="ORF">A3196_05515</name>
</gene>
<dbReference type="EMBL" id="LVJZ01000003">
    <property type="protein sequence ID" value="ODB96268.1"/>
    <property type="molecule type" value="Genomic_DNA"/>
</dbReference>
<sequence>MEPSDNHSIAKSWIAMHLAGSGTKVYEENFWAFEKLDDLIHKDPHRALEIIKAIIKADSSELILSNLGAGQIEDLMCYNDAAVIDDIQAEAEAEANLLFKKAMSSTWLDSSDTKHLERFYKIAGIQPPLDE</sequence>
<keyword evidence="3" id="KW-1185">Reference proteome</keyword>
<proteinExistence type="predicted"/>
<evidence type="ECO:0000259" key="1">
    <source>
        <dbReference type="Pfam" id="PF21746"/>
    </source>
</evidence>
<dbReference type="Pfam" id="PF21746">
    <property type="entry name" value="DUF6869"/>
    <property type="match status" value="1"/>
</dbReference>
<organism evidence="2 3">
    <name type="scientific">Candidatus Thiodiazotropha endoloripes</name>
    <dbReference type="NCBI Taxonomy" id="1818881"/>
    <lineage>
        <taxon>Bacteria</taxon>
        <taxon>Pseudomonadati</taxon>
        <taxon>Pseudomonadota</taxon>
        <taxon>Gammaproteobacteria</taxon>
        <taxon>Chromatiales</taxon>
        <taxon>Sedimenticolaceae</taxon>
        <taxon>Candidatus Thiodiazotropha</taxon>
    </lineage>
</organism>
<name>A0A1E2UND7_9GAMM</name>
<dbReference type="RefSeq" id="WP_069024219.1">
    <property type="nucleotide sequence ID" value="NZ_LVJZ01000003.1"/>
</dbReference>